<dbReference type="RefSeq" id="WP_103154373.1">
    <property type="nucleotide sequence ID" value="NZ_CP026108.1"/>
</dbReference>
<sequence>MKYAIAVCAVMLATAFATSTLRAQGTAQSITARRVDVIQVASGFRASKVIGSTVYNESRDAIGTIDDLIVSPKDNVTYAILSVGGFLGLGTHLIAVPFAGLQVADKQMRLPGATRDSLKALPEFRYASP</sequence>
<feature type="transmembrane region" description="Helical" evidence="1">
    <location>
        <begin position="78"/>
        <end position="101"/>
    </location>
</feature>
<evidence type="ECO:0000313" key="5">
    <source>
        <dbReference type="Proteomes" id="UP000236649"/>
    </source>
</evidence>
<protein>
    <submittedName>
        <fullName evidence="4">Photosystem reaction center subunit H</fullName>
    </submittedName>
</protein>
<dbReference type="Proteomes" id="UP000236649">
    <property type="component" value="Chromosome 4"/>
</dbReference>
<feature type="domain" description="PRC-barrel" evidence="3">
    <location>
        <begin position="44"/>
        <end position="105"/>
    </location>
</feature>
<keyword evidence="1" id="KW-1133">Transmembrane helix</keyword>
<keyword evidence="2" id="KW-0732">Signal</keyword>
<dbReference type="Gene3D" id="2.30.30.240">
    <property type="entry name" value="PRC-barrel domain"/>
    <property type="match status" value="1"/>
</dbReference>
<evidence type="ECO:0000256" key="2">
    <source>
        <dbReference type="SAM" id="SignalP"/>
    </source>
</evidence>
<dbReference type="PANTHER" id="PTHR36505">
    <property type="entry name" value="BLR1072 PROTEIN"/>
    <property type="match status" value="1"/>
</dbReference>
<keyword evidence="1" id="KW-0472">Membrane</keyword>
<feature type="signal peptide" evidence="2">
    <location>
        <begin position="1"/>
        <end position="23"/>
    </location>
</feature>
<evidence type="ECO:0000313" key="4">
    <source>
        <dbReference type="EMBL" id="AUT76149.1"/>
    </source>
</evidence>
<reference evidence="4 5" key="1">
    <citation type="submission" date="2018-01" db="EMBL/GenBank/DDBJ databases">
        <title>Species boundaries and ecological features among Paraburkholderia terrae DSMZ17804T, P. hospita DSMZ17164T and P. caribensis DSMZ13236T.</title>
        <authorList>
            <person name="Pratama A.A."/>
        </authorList>
    </citation>
    <scope>NUCLEOTIDE SEQUENCE [LARGE SCALE GENOMIC DNA]</scope>
    <source>
        <strain evidence="4 5">DSM 17164</strain>
    </source>
</reference>
<organism evidence="4 5">
    <name type="scientific">Paraburkholderia hospita</name>
    <dbReference type="NCBI Taxonomy" id="169430"/>
    <lineage>
        <taxon>Bacteria</taxon>
        <taxon>Pseudomonadati</taxon>
        <taxon>Pseudomonadota</taxon>
        <taxon>Betaproteobacteria</taxon>
        <taxon>Burkholderiales</taxon>
        <taxon>Burkholderiaceae</taxon>
        <taxon>Paraburkholderia</taxon>
    </lineage>
</organism>
<dbReference type="SUPFAM" id="SSF50346">
    <property type="entry name" value="PRC-barrel domain"/>
    <property type="match status" value="1"/>
</dbReference>
<dbReference type="InterPro" id="IPR027275">
    <property type="entry name" value="PRC-brl_dom"/>
</dbReference>
<name>A0AAN1MQZ7_9BURK</name>
<dbReference type="GeneID" id="55535828"/>
<dbReference type="AlphaFoldDB" id="A0AAN1MQZ7"/>
<dbReference type="KEGG" id="phs:C2L64_46995"/>
<accession>A0AAN1MQZ7</accession>
<dbReference type="PANTHER" id="PTHR36505:SF1">
    <property type="entry name" value="BLR1072 PROTEIN"/>
    <property type="match status" value="1"/>
</dbReference>
<keyword evidence="1" id="KW-0812">Transmembrane</keyword>
<feature type="chain" id="PRO_5042964236" evidence="2">
    <location>
        <begin position="24"/>
        <end position="129"/>
    </location>
</feature>
<gene>
    <name evidence="4" type="ORF">C2L64_46995</name>
</gene>
<evidence type="ECO:0000256" key="1">
    <source>
        <dbReference type="SAM" id="Phobius"/>
    </source>
</evidence>
<dbReference type="Pfam" id="PF05239">
    <property type="entry name" value="PRC"/>
    <property type="match status" value="1"/>
</dbReference>
<dbReference type="InterPro" id="IPR011033">
    <property type="entry name" value="PRC_barrel-like_sf"/>
</dbReference>
<dbReference type="EMBL" id="CP026108">
    <property type="protein sequence ID" value="AUT76149.1"/>
    <property type="molecule type" value="Genomic_DNA"/>
</dbReference>
<proteinExistence type="predicted"/>
<evidence type="ECO:0000259" key="3">
    <source>
        <dbReference type="Pfam" id="PF05239"/>
    </source>
</evidence>